<evidence type="ECO:0000313" key="2">
    <source>
        <dbReference type="EMBL" id="GGK53797.1"/>
    </source>
</evidence>
<feature type="region of interest" description="Disordered" evidence="1">
    <location>
        <begin position="1"/>
        <end position="49"/>
    </location>
</feature>
<keyword evidence="3" id="KW-1185">Reference proteome</keyword>
<dbReference type="EMBL" id="BMPQ01000002">
    <property type="protein sequence ID" value="GGK53797.1"/>
    <property type="molecule type" value="Genomic_DNA"/>
</dbReference>
<reference evidence="2" key="1">
    <citation type="journal article" date="2014" name="Int. J. Syst. Evol. Microbiol.">
        <title>Complete genome sequence of Corynebacterium casei LMG S-19264T (=DSM 44701T), isolated from a smear-ripened cheese.</title>
        <authorList>
            <consortium name="US DOE Joint Genome Institute (JGI-PGF)"/>
            <person name="Walter F."/>
            <person name="Albersmeier A."/>
            <person name="Kalinowski J."/>
            <person name="Ruckert C."/>
        </authorList>
    </citation>
    <scope>NUCLEOTIDE SEQUENCE</scope>
    <source>
        <strain evidence="2">JCM 3035</strain>
    </source>
</reference>
<evidence type="ECO:0000313" key="3">
    <source>
        <dbReference type="Proteomes" id="UP000637788"/>
    </source>
</evidence>
<protein>
    <submittedName>
        <fullName evidence="2">Uncharacterized protein</fullName>
    </submittedName>
</protein>
<accession>A0A917QJV1</accession>
<organism evidence="2 3">
    <name type="scientific">Streptomyces flaveus</name>
    <dbReference type="NCBI Taxonomy" id="66370"/>
    <lineage>
        <taxon>Bacteria</taxon>
        <taxon>Bacillati</taxon>
        <taxon>Actinomycetota</taxon>
        <taxon>Actinomycetes</taxon>
        <taxon>Kitasatosporales</taxon>
        <taxon>Streptomycetaceae</taxon>
        <taxon>Streptomyces</taxon>
        <taxon>Streptomyces aurantiacus group</taxon>
    </lineage>
</organism>
<gene>
    <name evidence="2" type="ORF">GCM10010094_12780</name>
</gene>
<evidence type="ECO:0000256" key="1">
    <source>
        <dbReference type="SAM" id="MobiDB-lite"/>
    </source>
</evidence>
<feature type="region of interest" description="Disordered" evidence="1">
    <location>
        <begin position="111"/>
        <end position="137"/>
    </location>
</feature>
<dbReference type="AlphaFoldDB" id="A0A917QJV1"/>
<proteinExistence type="predicted"/>
<comment type="caution">
    <text evidence="2">The sequence shown here is derived from an EMBL/GenBank/DDBJ whole genome shotgun (WGS) entry which is preliminary data.</text>
</comment>
<feature type="compositionally biased region" description="Low complexity" evidence="1">
    <location>
        <begin position="16"/>
        <end position="49"/>
    </location>
</feature>
<reference evidence="2" key="2">
    <citation type="submission" date="2020-09" db="EMBL/GenBank/DDBJ databases">
        <authorList>
            <person name="Sun Q."/>
            <person name="Ohkuma M."/>
        </authorList>
    </citation>
    <scope>NUCLEOTIDE SEQUENCE</scope>
    <source>
        <strain evidence="2">JCM 3035</strain>
    </source>
</reference>
<sequence length="137" mass="13406">MGAPDLRGANHSLVFSSAGAPEPEEAAGAGSEDLGAPGEALGPASAAADAGLADADPWAPFVLVVLVDEPLSELSESATGVRMTTGGMGLDPGMLIRIRVVSVVSVLISSGRSPAERPASAPSSETVGVPYGGVPDG</sequence>
<feature type="compositionally biased region" description="Low complexity" evidence="1">
    <location>
        <begin position="111"/>
        <end position="125"/>
    </location>
</feature>
<dbReference type="Proteomes" id="UP000637788">
    <property type="component" value="Unassembled WGS sequence"/>
</dbReference>
<name>A0A917QJV1_9ACTN</name>